<dbReference type="Pfam" id="PF13578">
    <property type="entry name" value="Methyltransf_24"/>
    <property type="match status" value="1"/>
</dbReference>
<dbReference type="GO" id="GO:0032259">
    <property type="term" value="P:methylation"/>
    <property type="evidence" value="ECO:0007669"/>
    <property type="project" value="UniProtKB-KW"/>
</dbReference>
<accession>A0A9D6V3K5</accession>
<organism evidence="1 2">
    <name type="scientific">Desulfomonile tiedjei</name>
    <dbReference type="NCBI Taxonomy" id="2358"/>
    <lineage>
        <taxon>Bacteria</taxon>
        <taxon>Pseudomonadati</taxon>
        <taxon>Thermodesulfobacteriota</taxon>
        <taxon>Desulfomonilia</taxon>
        <taxon>Desulfomonilales</taxon>
        <taxon>Desulfomonilaceae</taxon>
        <taxon>Desulfomonile</taxon>
    </lineage>
</organism>
<dbReference type="Proteomes" id="UP000807825">
    <property type="component" value="Unassembled WGS sequence"/>
</dbReference>
<dbReference type="AlphaFoldDB" id="A0A9D6V3K5"/>
<dbReference type="GO" id="GO:0008168">
    <property type="term" value="F:methyltransferase activity"/>
    <property type="evidence" value="ECO:0007669"/>
    <property type="project" value="UniProtKB-KW"/>
</dbReference>
<reference evidence="1" key="1">
    <citation type="submission" date="2020-07" db="EMBL/GenBank/DDBJ databases">
        <title>Huge and variable diversity of episymbiotic CPR bacteria and DPANN archaea in groundwater ecosystems.</title>
        <authorList>
            <person name="He C.Y."/>
            <person name="Keren R."/>
            <person name="Whittaker M."/>
            <person name="Farag I.F."/>
            <person name="Doudna J."/>
            <person name="Cate J.H.D."/>
            <person name="Banfield J.F."/>
        </authorList>
    </citation>
    <scope>NUCLEOTIDE SEQUENCE</scope>
    <source>
        <strain evidence="1">NC_groundwater_1664_Pr3_B-0.1um_52_9</strain>
    </source>
</reference>
<dbReference type="SUPFAM" id="SSF53335">
    <property type="entry name" value="S-adenosyl-L-methionine-dependent methyltransferases"/>
    <property type="match status" value="1"/>
</dbReference>
<sequence>MERMDTFSLSTDLLKDILQYAKPLGHNQSPQNLNLGFGFIYYGVARALRPKHTLVIGSGYGFSVVCLALAIRDNGVGSLTFIDPSYSLLKDGPLKTLGGRGTWNCETEVQDHFRKFGVDGIVTHYKMRSDEVFPSYSDLGLPPIDLGFIDGSHAYKDVKYDFVNLIGYAKRNSYVFLHDTNIYIREMLRHSGVKRWINVLKKEESAFEVINFPFSSGVALVRVLEPEVWRQLH</sequence>
<keyword evidence="1" id="KW-0808">Transferase</keyword>
<comment type="caution">
    <text evidence="1">The sequence shown here is derived from an EMBL/GenBank/DDBJ whole genome shotgun (WGS) entry which is preliminary data.</text>
</comment>
<protein>
    <submittedName>
        <fullName evidence="1">Class I SAM-dependent methyltransferase</fullName>
    </submittedName>
</protein>
<dbReference type="InterPro" id="IPR029063">
    <property type="entry name" value="SAM-dependent_MTases_sf"/>
</dbReference>
<dbReference type="Gene3D" id="3.40.50.150">
    <property type="entry name" value="Vaccinia Virus protein VP39"/>
    <property type="match status" value="1"/>
</dbReference>
<evidence type="ECO:0000313" key="1">
    <source>
        <dbReference type="EMBL" id="MBI5249371.1"/>
    </source>
</evidence>
<gene>
    <name evidence="1" type="ORF">HY912_07745</name>
</gene>
<evidence type="ECO:0000313" key="2">
    <source>
        <dbReference type="Proteomes" id="UP000807825"/>
    </source>
</evidence>
<dbReference type="EMBL" id="JACRDE010000211">
    <property type="protein sequence ID" value="MBI5249371.1"/>
    <property type="molecule type" value="Genomic_DNA"/>
</dbReference>
<proteinExistence type="predicted"/>
<keyword evidence="1" id="KW-0489">Methyltransferase</keyword>
<name>A0A9D6V3K5_9BACT</name>